<evidence type="ECO:0000313" key="1">
    <source>
        <dbReference type="EMBL" id="MFI9105179.1"/>
    </source>
</evidence>
<sequence>MSAGTPDDARVPIAASGTRENAHAHLDPIVAAERSWGNRITKDWHIVDHHFGDWLLTLEKPFHVDRLRETFVFPGTIRLGTYARRSDGSGGVRMCLGDQLNLMGIEAPLPADLPAVNAEIEL</sequence>
<dbReference type="Proteomes" id="UP001614394">
    <property type="component" value="Unassembled WGS sequence"/>
</dbReference>
<dbReference type="EMBL" id="JBITYG010000011">
    <property type="protein sequence ID" value="MFI9105179.1"/>
    <property type="molecule type" value="Genomic_DNA"/>
</dbReference>
<proteinExistence type="predicted"/>
<gene>
    <name evidence="1" type="ORF">ACIGXA_32190</name>
</gene>
<reference evidence="1 2" key="1">
    <citation type="submission" date="2024-10" db="EMBL/GenBank/DDBJ databases">
        <title>The Natural Products Discovery Center: Release of the First 8490 Sequenced Strains for Exploring Actinobacteria Biosynthetic Diversity.</title>
        <authorList>
            <person name="Kalkreuter E."/>
            <person name="Kautsar S.A."/>
            <person name="Yang D."/>
            <person name="Bader C.D."/>
            <person name="Teijaro C.N."/>
            <person name="Fluegel L."/>
            <person name="Davis C.M."/>
            <person name="Simpson J.R."/>
            <person name="Lauterbach L."/>
            <person name="Steele A.D."/>
            <person name="Gui C."/>
            <person name="Meng S."/>
            <person name="Li G."/>
            <person name="Viehrig K."/>
            <person name="Ye F."/>
            <person name="Su P."/>
            <person name="Kiefer A.F."/>
            <person name="Nichols A."/>
            <person name="Cepeda A.J."/>
            <person name="Yan W."/>
            <person name="Fan B."/>
            <person name="Jiang Y."/>
            <person name="Adhikari A."/>
            <person name="Zheng C.-J."/>
            <person name="Schuster L."/>
            <person name="Cowan T.M."/>
            <person name="Smanski M.J."/>
            <person name="Chevrette M.G."/>
            <person name="De Carvalho L.P.S."/>
            <person name="Shen B."/>
        </authorList>
    </citation>
    <scope>NUCLEOTIDE SEQUENCE [LARGE SCALE GENOMIC DNA]</scope>
    <source>
        <strain evidence="1 2">NPDC053399</strain>
    </source>
</reference>
<protein>
    <submittedName>
        <fullName evidence="1">Uncharacterized protein</fullName>
    </submittedName>
</protein>
<accession>A0ABW8CFG0</accession>
<evidence type="ECO:0000313" key="2">
    <source>
        <dbReference type="Proteomes" id="UP001614394"/>
    </source>
</evidence>
<organism evidence="1 2">
    <name type="scientific">Streptomyces fildesensis</name>
    <dbReference type="NCBI Taxonomy" id="375757"/>
    <lineage>
        <taxon>Bacteria</taxon>
        <taxon>Bacillati</taxon>
        <taxon>Actinomycetota</taxon>
        <taxon>Actinomycetes</taxon>
        <taxon>Kitasatosporales</taxon>
        <taxon>Streptomycetaceae</taxon>
        <taxon>Streptomyces</taxon>
    </lineage>
</organism>
<comment type="caution">
    <text evidence="1">The sequence shown here is derived from an EMBL/GenBank/DDBJ whole genome shotgun (WGS) entry which is preliminary data.</text>
</comment>
<keyword evidence="2" id="KW-1185">Reference proteome</keyword>
<name>A0ABW8CFG0_9ACTN</name>
<dbReference type="RefSeq" id="WP_399655910.1">
    <property type="nucleotide sequence ID" value="NZ_JBITYG010000011.1"/>
</dbReference>